<keyword evidence="3 7" id="KW-0418">Kinase</keyword>
<evidence type="ECO:0000259" key="6">
    <source>
        <dbReference type="SMART" id="SM00983"/>
    </source>
</evidence>
<dbReference type="Proteomes" id="UP000287701">
    <property type="component" value="Chromosome"/>
</dbReference>
<dbReference type="RefSeq" id="WP_128500595.1">
    <property type="nucleotide sequence ID" value="NZ_CP035107.1"/>
</dbReference>
<gene>
    <name evidence="7" type="ORF">EQP59_01295</name>
</gene>
<dbReference type="GO" id="GO:0004788">
    <property type="term" value="F:thiamine diphosphokinase activity"/>
    <property type="evidence" value="ECO:0007669"/>
    <property type="project" value="UniProtKB-UniRule"/>
</dbReference>
<dbReference type="GO" id="GO:0030975">
    <property type="term" value="F:thiamine binding"/>
    <property type="evidence" value="ECO:0007669"/>
    <property type="project" value="InterPro"/>
</dbReference>
<evidence type="ECO:0000256" key="1">
    <source>
        <dbReference type="ARBA" id="ARBA00022679"/>
    </source>
</evidence>
<dbReference type="EMBL" id="CP035107">
    <property type="protein sequence ID" value="QAR30088.1"/>
    <property type="molecule type" value="Genomic_DNA"/>
</dbReference>
<organism evidence="7 8">
    <name type="scientific">Ornithobacterium rhinotracheale</name>
    <dbReference type="NCBI Taxonomy" id="28251"/>
    <lineage>
        <taxon>Bacteria</taxon>
        <taxon>Pseudomonadati</taxon>
        <taxon>Bacteroidota</taxon>
        <taxon>Flavobacteriia</taxon>
        <taxon>Flavobacteriales</taxon>
        <taxon>Weeksellaceae</taxon>
        <taxon>Ornithobacterium</taxon>
    </lineage>
</organism>
<accession>A0A410JPX9</accession>
<sequence length="204" mass="22982">MKKALLLINGAPPKQPINVEKYTAIYCTDGAYEKALKIGLKPDVVVGDFDSIASTELPEVELLHRPNQDFTDFDKCLQVLQARGFESIDVFGATGLEHDHFLGNLTTASHFKEKMRISFHDDYSVFFFSPKVLKLNAVKNRMISLYPFPLAESVESKGLFYPLGGMDLDILGRVGTRNHAKDDEVEISFKKGEMIIFVSKYLKK</sequence>
<keyword evidence="2" id="KW-0547">Nucleotide-binding</keyword>
<dbReference type="PANTHER" id="PTHR41299:SF1">
    <property type="entry name" value="THIAMINE PYROPHOSPHOKINASE"/>
    <property type="match status" value="1"/>
</dbReference>
<name>A0A410JPX9_ORNRH</name>
<evidence type="ECO:0000256" key="2">
    <source>
        <dbReference type="ARBA" id="ARBA00022741"/>
    </source>
</evidence>
<dbReference type="InterPro" id="IPR053149">
    <property type="entry name" value="TPK"/>
</dbReference>
<dbReference type="InterPro" id="IPR007371">
    <property type="entry name" value="TPK_catalytic"/>
</dbReference>
<dbReference type="Pfam" id="PF04265">
    <property type="entry name" value="TPK_B1_binding"/>
    <property type="match status" value="1"/>
</dbReference>
<dbReference type="SUPFAM" id="SSF63999">
    <property type="entry name" value="Thiamin pyrophosphokinase, catalytic domain"/>
    <property type="match status" value="1"/>
</dbReference>
<dbReference type="PANTHER" id="PTHR41299">
    <property type="entry name" value="THIAMINE PYROPHOSPHOKINASE"/>
    <property type="match status" value="1"/>
</dbReference>
<dbReference type="GO" id="GO:0006772">
    <property type="term" value="P:thiamine metabolic process"/>
    <property type="evidence" value="ECO:0007669"/>
    <property type="project" value="UniProtKB-UniRule"/>
</dbReference>
<dbReference type="Pfam" id="PF04263">
    <property type="entry name" value="TPK_catalytic"/>
    <property type="match status" value="1"/>
</dbReference>
<dbReference type="InterPro" id="IPR006282">
    <property type="entry name" value="Thi_PPkinase"/>
</dbReference>
<dbReference type="SMART" id="SM00983">
    <property type="entry name" value="TPK_B1_binding"/>
    <property type="match status" value="1"/>
</dbReference>
<dbReference type="GO" id="GO:0005524">
    <property type="term" value="F:ATP binding"/>
    <property type="evidence" value="ECO:0007669"/>
    <property type="project" value="UniProtKB-KW"/>
</dbReference>
<dbReference type="AlphaFoldDB" id="A0A410JPX9"/>
<protein>
    <recommendedName>
        <fullName evidence="5">Thiamine diphosphokinase</fullName>
        <ecNumber evidence="5">2.7.6.2</ecNumber>
    </recommendedName>
</protein>
<keyword evidence="1 7" id="KW-0808">Transferase</keyword>
<dbReference type="OrthoDB" id="1132102at2"/>
<dbReference type="InterPro" id="IPR007373">
    <property type="entry name" value="Thiamin_PyroPKinase_B1-bd"/>
</dbReference>
<dbReference type="CDD" id="cd07995">
    <property type="entry name" value="TPK"/>
    <property type="match status" value="1"/>
</dbReference>
<evidence type="ECO:0000313" key="8">
    <source>
        <dbReference type="Proteomes" id="UP000287701"/>
    </source>
</evidence>
<dbReference type="GO" id="GO:0016301">
    <property type="term" value="F:kinase activity"/>
    <property type="evidence" value="ECO:0007669"/>
    <property type="project" value="UniProtKB-KW"/>
</dbReference>
<keyword evidence="4" id="KW-0067">ATP-binding</keyword>
<dbReference type="InterPro" id="IPR036371">
    <property type="entry name" value="TPK_B1-bd_sf"/>
</dbReference>
<feature type="domain" description="Thiamin pyrophosphokinase thiamin-binding" evidence="6">
    <location>
        <begin position="129"/>
        <end position="195"/>
    </location>
</feature>
<dbReference type="GO" id="GO:0009229">
    <property type="term" value="P:thiamine diphosphate biosynthetic process"/>
    <property type="evidence" value="ECO:0007669"/>
    <property type="project" value="InterPro"/>
</dbReference>
<proteinExistence type="predicted"/>
<evidence type="ECO:0000256" key="4">
    <source>
        <dbReference type="ARBA" id="ARBA00022840"/>
    </source>
</evidence>
<dbReference type="SUPFAM" id="SSF63862">
    <property type="entry name" value="Thiamin pyrophosphokinase, substrate-binding domain"/>
    <property type="match status" value="1"/>
</dbReference>
<reference evidence="7 8" key="1">
    <citation type="submission" date="2019-01" db="EMBL/GenBank/DDBJ databases">
        <title>Whole Genome of Ornithobacterium rhinotracheale FARPER-174b.</title>
        <authorList>
            <person name="Tataje-Lavanda L.A."/>
            <person name="Montalvan A."/>
            <person name="Montesinos R."/>
            <person name="Zimic M."/>
            <person name="Fernandez-Sanchez M."/>
            <person name="Fernandez-Diaz M."/>
        </authorList>
    </citation>
    <scope>NUCLEOTIDE SEQUENCE [LARGE SCALE GENOMIC DNA]</scope>
    <source>
        <strain evidence="7 8">FARPER-174b</strain>
    </source>
</reference>
<evidence type="ECO:0000313" key="7">
    <source>
        <dbReference type="EMBL" id="QAR30088.1"/>
    </source>
</evidence>
<dbReference type="Gene3D" id="3.40.50.10240">
    <property type="entry name" value="Thiamin pyrophosphokinase, catalytic domain"/>
    <property type="match status" value="1"/>
</dbReference>
<dbReference type="NCBIfam" id="TIGR01378">
    <property type="entry name" value="thi_PPkinase"/>
    <property type="match status" value="1"/>
</dbReference>
<evidence type="ECO:0000256" key="3">
    <source>
        <dbReference type="ARBA" id="ARBA00022777"/>
    </source>
</evidence>
<evidence type="ECO:0000256" key="5">
    <source>
        <dbReference type="NCBIfam" id="TIGR01378"/>
    </source>
</evidence>
<dbReference type="EC" id="2.7.6.2" evidence="5"/>
<dbReference type="InterPro" id="IPR036759">
    <property type="entry name" value="TPK_catalytic_sf"/>
</dbReference>